<comment type="caution">
    <text evidence="1">The sequence shown here is derived from an EMBL/GenBank/DDBJ whole genome shotgun (WGS) entry which is preliminary data.</text>
</comment>
<reference evidence="1 2" key="2">
    <citation type="submission" date="2019-04" db="EMBL/GenBank/DDBJ databases">
        <title>The genome sequence of big-headed turtle.</title>
        <authorList>
            <person name="Gong S."/>
        </authorList>
    </citation>
    <scope>NUCLEOTIDE SEQUENCE [LARGE SCALE GENOMIC DNA]</scope>
    <source>
        <strain evidence="1">DO16091913</strain>
        <tissue evidence="1">Muscle</tissue>
    </source>
</reference>
<reference evidence="1 2" key="1">
    <citation type="submission" date="2019-04" db="EMBL/GenBank/DDBJ databases">
        <title>Draft genome of the big-headed turtle Platysternon megacephalum.</title>
        <authorList>
            <person name="Gong S."/>
        </authorList>
    </citation>
    <scope>NUCLEOTIDE SEQUENCE [LARGE SCALE GENOMIC DNA]</scope>
    <source>
        <strain evidence="1">DO16091913</strain>
        <tissue evidence="1">Muscle</tissue>
    </source>
</reference>
<dbReference type="AlphaFoldDB" id="A0A4D9ECN3"/>
<gene>
    <name evidence="1" type="ORF">DR999_PMT09255</name>
</gene>
<protein>
    <submittedName>
        <fullName evidence="1">4-hydroxy-2-oxoglutarate aldolase, mitochondrial</fullName>
    </submittedName>
</protein>
<evidence type="ECO:0000313" key="2">
    <source>
        <dbReference type="Proteomes" id="UP000297703"/>
    </source>
</evidence>
<evidence type="ECO:0000313" key="1">
    <source>
        <dbReference type="EMBL" id="TFK07846.1"/>
    </source>
</evidence>
<keyword evidence="2" id="KW-1185">Reference proteome</keyword>
<dbReference type="EMBL" id="QXTE01000077">
    <property type="protein sequence ID" value="TFK07846.1"/>
    <property type="molecule type" value="Genomic_DNA"/>
</dbReference>
<organism evidence="1 2">
    <name type="scientific">Platysternon megacephalum</name>
    <name type="common">big-headed turtle</name>
    <dbReference type="NCBI Taxonomy" id="55544"/>
    <lineage>
        <taxon>Eukaryota</taxon>
        <taxon>Metazoa</taxon>
        <taxon>Chordata</taxon>
        <taxon>Craniata</taxon>
        <taxon>Vertebrata</taxon>
        <taxon>Euteleostomi</taxon>
        <taxon>Archelosauria</taxon>
        <taxon>Testudinata</taxon>
        <taxon>Testudines</taxon>
        <taxon>Cryptodira</taxon>
        <taxon>Durocryptodira</taxon>
        <taxon>Testudinoidea</taxon>
        <taxon>Platysternidae</taxon>
        <taxon>Platysternon</taxon>
    </lineage>
</organism>
<name>A0A4D9ECN3_9SAUR</name>
<dbReference type="Proteomes" id="UP000297703">
    <property type="component" value="Unassembled WGS sequence"/>
</dbReference>
<accession>A0A4D9ECN3</accession>
<proteinExistence type="predicted"/>
<sequence length="100" mass="11732">MLLFVLNVTQCTRALSRRTKETAATSNKENQYLYWYFYTLFCTLCNYKTGRIIIRSLHQFSLGSHFEVLGLQQSCFRPFCVLFITTSVQEDMEGHNKQDS</sequence>